<feature type="domain" description="IclR-ED" evidence="5">
    <location>
        <begin position="55"/>
        <end position="239"/>
    </location>
</feature>
<sequence length="245" mass="26780">MKVLMAFDGSKRQLTLTEIAALTDLDTSAAQRFTHTLTALGYLVKDGRKYELSVRLLDFTYHYLASSELVQRATPVLQALARETEEACNLTVADGADIVFVLRIISRHALNPNVIVGTRLPAYCTAPGLAILSTWSPEMVEDTLARSQLLKHTSRTITDPRRIKARLARIRAAGYALTEEELYPDDISTAAPVLDAQGRAIGALNIAVSRARWDPEVSEVRYAQLLRTAAASISAPRLPHQAAAG</sequence>
<dbReference type="InterPro" id="IPR050707">
    <property type="entry name" value="HTH_MetabolicPath_Reg"/>
</dbReference>
<feature type="domain" description="HTH iclR-type" evidence="4">
    <location>
        <begin position="1"/>
        <end position="54"/>
    </location>
</feature>
<keyword evidence="7" id="KW-1185">Reference proteome</keyword>
<dbReference type="Pfam" id="PF01614">
    <property type="entry name" value="IclR_C"/>
    <property type="match status" value="1"/>
</dbReference>
<evidence type="ECO:0000256" key="2">
    <source>
        <dbReference type="ARBA" id="ARBA00023125"/>
    </source>
</evidence>
<keyword evidence="3" id="KW-0804">Transcription</keyword>
<evidence type="ECO:0000259" key="5">
    <source>
        <dbReference type="PROSITE" id="PS51078"/>
    </source>
</evidence>
<dbReference type="SMART" id="SM00346">
    <property type="entry name" value="HTH_ICLR"/>
    <property type="match status" value="1"/>
</dbReference>
<proteinExistence type="predicted"/>
<dbReference type="PANTHER" id="PTHR30136">
    <property type="entry name" value="HELIX-TURN-HELIX TRANSCRIPTIONAL REGULATOR, ICLR FAMILY"/>
    <property type="match status" value="1"/>
</dbReference>
<dbReference type="OrthoDB" id="9807558at2"/>
<dbReference type="EMBL" id="SMLM01000001">
    <property type="protein sequence ID" value="TFZ07443.1"/>
    <property type="molecule type" value="Genomic_DNA"/>
</dbReference>
<comment type="caution">
    <text evidence="6">The sequence shown here is derived from an EMBL/GenBank/DDBJ whole genome shotgun (WGS) entry which is preliminary data.</text>
</comment>
<dbReference type="GO" id="GO:0045892">
    <property type="term" value="P:negative regulation of DNA-templated transcription"/>
    <property type="evidence" value="ECO:0007669"/>
    <property type="project" value="TreeGrafter"/>
</dbReference>
<dbReference type="InterPro" id="IPR005471">
    <property type="entry name" value="Tscrpt_reg_IclR_N"/>
</dbReference>
<evidence type="ECO:0000313" key="7">
    <source>
        <dbReference type="Proteomes" id="UP000298180"/>
    </source>
</evidence>
<dbReference type="Proteomes" id="UP000298180">
    <property type="component" value="Unassembled WGS sequence"/>
</dbReference>
<name>A0A4Z0C759_9BURK</name>
<dbReference type="InterPro" id="IPR036390">
    <property type="entry name" value="WH_DNA-bd_sf"/>
</dbReference>
<dbReference type="AlphaFoldDB" id="A0A4Z0C759"/>
<dbReference type="Gene3D" id="3.30.450.40">
    <property type="match status" value="1"/>
</dbReference>
<dbReference type="PROSITE" id="PS51078">
    <property type="entry name" value="ICLR_ED"/>
    <property type="match status" value="1"/>
</dbReference>
<accession>A0A4Z0C759</accession>
<dbReference type="SUPFAM" id="SSF55781">
    <property type="entry name" value="GAF domain-like"/>
    <property type="match status" value="1"/>
</dbReference>
<dbReference type="InterPro" id="IPR014757">
    <property type="entry name" value="Tscrpt_reg_IclR_C"/>
</dbReference>
<dbReference type="Gene3D" id="1.10.10.10">
    <property type="entry name" value="Winged helix-like DNA-binding domain superfamily/Winged helix DNA-binding domain"/>
    <property type="match status" value="1"/>
</dbReference>
<dbReference type="PANTHER" id="PTHR30136:SF34">
    <property type="entry name" value="TRANSCRIPTIONAL REGULATOR"/>
    <property type="match status" value="1"/>
</dbReference>
<dbReference type="InterPro" id="IPR036388">
    <property type="entry name" value="WH-like_DNA-bd_sf"/>
</dbReference>
<dbReference type="SUPFAM" id="SSF46785">
    <property type="entry name" value="Winged helix' DNA-binding domain"/>
    <property type="match status" value="1"/>
</dbReference>
<dbReference type="Pfam" id="PF09339">
    <property type="entry name" value="HTH_IclR"/>
    <property type="match status" value="1"/>
</dbReference>
<dbReference type="GO" id="GO:0003700">
    <property type="term" value="F:DNA-binding transcription factor activity"/>
    <property type="evidence" value="ECO:0007669"/>
    <property type="project" value="TreeGrafter"/>
</dbReference>
<gene>
    <name evidence="6" type="ORF">EZ313_01900</name>
</gene>
<dbReference type="GO" id="GO:0003677">
    <property type="term" value="F:DNA binding"/>
    <property type="evidence" value="ECO:0007669"/>
    <property type="project" value="UniProtKB-KW"/>
</dbReference>
<organism evidence="6 7">
    <name type="scientific">Ramlibacter henchirensis</name>
    <dbReference type="NCBI Taxonomy" id="204072"/>
    <lineage>
        <taxon>Bacteria</taxon>
        <taxon>Pseudomonadati</taxon>
        <taxon>Pseudomonadota</taxon>
        <taxon>Betaproteobacteria</taxon>
        <taxon>Burkholderiales</taxon>
        <taxon>Comamonadaceae</taxon>
        <taxon>Ramlibacter</taxon>
    </lineage>
</organism>
<reference evidence="6 7" key="1">
    <citation type="submission" date="2019-03" db="EMBL/GenBank/DDBJ databases">
        <title>Ramlibacter henchirensis DSM 14656, whole genome shotgun sequence.</title>
        <authorList>
            <person name="Zhang X."/>
            <person name="Feng G."/>
            <person name="Zhu H."/>
        </authorList>
    </citation>
    <scope>NUCLEOTIDE SEQUENCE [LARGE SCALE GENOMIC DNA]</scope>
    <source>
        <strain evidence="6 7">DSM 14656</strain>
    </source>
</reference>
<evidence type="ECO:0000259" key="4">
    <source>
        <dbReference type="PROSITE" id="PS51077"/>
    </source>
</evidence>
<dbReference type="InterPro" id="IPR029016">
    <property type="entry name" value="GAF-like_dom_sf"/>
</dbReference>
<keyword evidence="1" id="KW-0805">Transcription regulation</keyword>
<dbReference type="PROSITE" id="PS51077">
    <property type="entry name" value="HTH_ICLR"/>
    <property type="match status" value="1"/>
</dbReference>
<evidence type="ECO:0000313" key="6">
    <source>
        <dbReference type="EMBL" id="TFZ07443.1"/>
    </source>
</evidence>
<evidence type="ECO:0000256" key="3">
    <source>
        <dbReference type="ARBA" id="ARBA00023163"/>
    </source>
</evidence>
<protein>
    <submittedName>
        <fullName evidence="6">IclR family transcriptional regulator</fullName>
    </submittedName>
</protein>
<evidence type="ECO:0000256" key="1">
    <source>
        <dbReference type="ARBA" id="ARBA00023015"/>
    </source>
</evidence>
<keyword evidence="2" id="KW-0238">DNA-binding</keyword>